<dbReference type="EMBL" id="FOXW01000003">
    <property type="protein sequence ID" value="SFQ20504.1"/>
    <property type="molecule type" value="Genomic_DNA"/>
</dbReference>
<keyword evidence="1" id="KW-1133">Transmembrane helix</keyword>
<evidence type="ECO:0000313" key="2">
    <source>
        <dbReference type="EMBL" id="SFQ20504.1"/>
    </source>
</evidence>
<evidence type="ECO:0008006" key="4">
    <source>
        <dbReference type="Google" id="ProtNLM"/>
    </source>
</evidence>
<dbReference type="RefSeq" id="WP_092480005.1">
    <property type="nucleotide sequence ID" value="NZ_CP126128.1"/>
</dbReference>
<dbReference type="Proteomes" id="UP000199136">
    <property type="component" value="Unassembled WGS sequence"/>
</dbReference>
<accession>A0A1I5WL58</accession>
<proteinExistence type="predicted"/>
<evidence type="ECO:0000256" key="1">
    <source>
        <dbReference type="SAM" id="Phobius"/>
    </source>
</evidence>
<dbReference type="STRING" id="82801.SAMN04488506_0951"/>
<gene>
    <name evidence="2" type="ORF">SAMN04488506_0951</name>
</gene>
<feature type="transmembrane region" description="Helical" evidence="1">
    <location>
        <begin position="66"/>
        <end position="87"/>
    </location>
</feature>
<organism evidence="2 3">
    <name type="scientific">Desemzia incerta</name>
    <dbReference type="NCBI Taxonomy" id="82801"/>
    <lineage>
        <taxon>Bacteria</taxon>
        <taxon>Bacillati</taxon>
        <taxon>Bacillota</taxon>
        <taxon>Bacilli</taxon>
        <taxon>Lactobacillales</taxon>
        <taxon>Carnobacteriaceae</taxon>
        <taxon>Desemzia</taxon>
    </lineage>
</organism>
<dbReference type="OrthoDB" id="9889726at2"/>
<keyword evidence="1" id="KW-0812">Transmembrane</keyword>
<feature type="transmembrane region" description="Helical" evidence="1">
    <location>
        <begin position="12"/>
        <end position="29"/>
    </location>
</feature>
<sequence length="130" mass="14913">MKQFFSANLSNMTFIFSFIILLNAILGNLGDFNKLVLYLAAVTLILTILSYGISYINFHLEWTYHIVQLSFLFSAFLLLGHVMKLISFSLENILVNGIVFSIVYFLTVRLRKQQLNQLADAINEQLGDRK</sequence>
<dbReference type="AlphaFoldDB" id="A0A1I5WL58"/>
<keyword evidence="1" id="KW-0472">Membrane</keyword>
<feature type="transmembrane region" description="Helical" evidence="1">
    <location>
        <begin position="35"/>
        <end position="54"/>
    </location>
</feature>
<name>A0A1I5WL58_9LACT</name>
<keyword evidence="3" id="KW-1185">Reference proteome</keyword>
<feature type="transmembrane region" description="Helical" evidence="1">
    <location>
        <begin position="93"/>
        <end position="110"/>
    </location>
</feature>
<protein>
    <recommendedName>
        <fullName evidence="4">DUF3021 domain-containing protein</fullName>
    </recommendedName>
</protein>
<reference evidence="2 3" key="1">
    <citation type="submission" date="2016-10" db="EMBL/GenBank/DDBJ databases">
        <authorList>
            <person name="de Groot N.N."/>
        </authorList>
    </citation>
    <scope>NUCLEOTIDE SEQUENCE [LARGE SCALE GENOMIC DNA]</scope>
    <source>
        <strain evidence="2 3">DSM 20581</strain>
    </source>
</reference>
<evidence type="ECO:0000313" key="3">
    <source>
        <dbReference type="Proteomes" id="UP000199136"/>
    </source>
</evidence>